<reference evidence="2 3" key="1">
    <citation type="submission" date="2019-07" db="EMBL/GenBank/DDBJ databases">
        <title>complete genome sequencing of Ornithinimicrobium sp. H23M54.</title>
        <authorList>
            <person name="Bae J.-W."/>
            <person name="Lee S.-Y."/>
        </authorList>
    </citation>
    <scope>NUCLEOTIDE SEQUENCE [LARGE SCALE GENOMIC DNA]</scope>
    <source>
        <strain evidence="2 3">H23M54</strain>
    </source>
</reference>
<proteinExistence type="predicted"/>
<dbReference type="InterPro" id="IPR016064">
    <property type="entry name" value="NAD/diacylglycerol_kinase_sf"/>
</dbReference>
<dbReference type="EMBL" id="CP041616">
    <property type="protein sequence ID" value="QDO88487.1"/>
    <property type="molecule type" value="Genomic_DNA"/>
</dbReference>
<dbReference type="GO" id="GO:0008195">
    <property type="term" value="F:phosphatidate phosphatase activity"/>
    <property type="evidence" value="ECO:0007669"/>
    <property type="project" value="InterPro"/>
</dbReference>
<dbReference type="InterPro" id="IPR045540">
    <property type="entry name" value="YegS/DAGK_C"/>
</dbReference>
<dbReference type="PANTHER" id="PTHR40861:SF1">
    <property type="entry name" value="PHOSPHATIDATE PHOSPHATASE APP1 CATALYTIC DOMAIN-CONTAINING PROTEIN"/>
    <property type="match status" value="1"/>
</dbReference>
<evidence type="ECO:0000313" key="3">
    <source>
        <dbReference type="Proteomes" id="UP000315395"/>
    </source>
</evidence>
<dbReference type="SUPFAM" id="SSF111331">
    <property type="entry name" value="NAD kinase/diacylglycerol kinase-like"/>
    <property type="match status" value="1"/>
</dbReference>
<evidence type="ECO:0000313" key="2">
    <source>
        <dbReference type="EMBL" id="QDO88487.1"/>
    </source>
</evidence>
<protein>
    <submittedName>
        <fullName evidence="2">DUF2183 domain-containing protein</fullName>
    </submittedName>
</protein>
<dbReference type="KEGG" id="orz:FNH13_09150"/>
<feature type="domain" description="DAGKc" evidence="1">
    <location>
        <begin position="52"/>
        <end position="130"/>
    </location>
</feature>
<dbReference type="PROSITE" id="PS50146">
    <property type="entry name" value="DAGK"/>
    <property type="match status" value="1"/>
</dbReference>
<organism evidence="2 3">
    <name type="scientific">Ornithinimicrobium ciconiae</name>
    <dbReference type="NCBI Taxonomy" id="2594265"/>
    <lineage>
        <taxon>Bacteria</taxon>
        <taxon>Bacillati</taxon>
        <taxon>Actinomycetota</taxon>
        <taxon>Actinomycetes</taxon>
        <taxon>Micrococcales</taxon>
        <taxon>Ornithinimicrobiaceae</taxon>
        <taxon>Ornithinimicrobium</taxon>
    </lineage>
</organism>
<dbReference type="Proteomes" id="UP000315395">
    <property type="component" value="Chromosome"/>
</dbReference>
<evidence type="ECO:0000259" key="1">
    <source>
        <dbReference type="PROSITE" id="PS50146"/>
    </source>
</evidence>
<dbReference type="Pfam" id="PF09949">
    <property type="entry name" value="APP1_cat"/>
    <property type="match status" value="1"/>
</dbReference>
<accession>A0A516GAC7</accession>
<dbReference type="PANTHER" id="PTHR40861">
    <property type="entry name" value="DUF2183 DOMAIN-CONTAINING PROTEIN"/>
    <property type="match status" value="1"/>
</dbReference>
<name>A0A516GAC7_9MICO</name>
<dbReference type="RefSeq" id="WP_143783165.1">
    <property type="nucleotide sequence ID" value="NZ_CP041616.1"/>
</dbReference>
<sequence length="669" mass="72891">MTGTTQVAAVLNPTADRAWAAQAELHRVCHVLGWPDPMIRYTTVTEPGTTQASECLQEGAELVVVGGGDGTVRQVARALAGTGVPLGILPLGTANLFARNLRLPRHRVQEMVRVALLGGQRELDVGLVRYVQLGPAGPVESSPHHFLVLVGIGHDAATVADTRQELKRWIRWLAYFEPGVRRLAKPLLPMRVEVDGGPREDARAWSLLIGNCGLIPAGITVAADARPDDGLLDLVRVAPKNVLHWAPIALKGLVGSRRDVPGLSYQQGQSVRVFSEDPVTIQIDGDPHPEVLELDISLLPRALTVRTPRSARAGQVADLMRGFAGRRDEARILRLITDTPPAELDDLLSELDLISLVRKVDDRRFGPDHRSALLDYLAREQREHLSLETLTRLVRALHTGPTPYSHEVVIRDIMLSLRGEQLGLFKTLTNTAGGHHDLDHLVFEDIDDEEVREQILAHIAAEAGEPSVDLRILCDIDDTVLCMLHDGRYPRGTVYPGVVEFLQALDRGAAEDPGRPGDLTFITARPSDPRGLVESYTRNGLAGLGLPPHSVMTGSILNLATKGRIAERKLVNFDRSRLLFPECQVVFIGDNGQADVEVGRAMLARDPDHVRAVFIHNVTQQGEDVRETLAAEGLCLFDTYADAAARAHQLGLISDEGLARVQAAAAGSR</sequence>
<dbReference type="Gene3D" id="3.40.50.10330">
    <property type="entry name" value="Probable inorganic polyphosphate/atp-NAD kinase, domain 1"/>
    <property type="match status" value="1"/>
</dbReference>
<dbReference type="InterPro" id="IPR019236">
    <property type="entry name" value="APP1_cat"/>
</dbReference>
<dbReference type="Gene3D" id="2.60.200.40">
    <property type="match status" value="1"/>
</dbReference>
<dbReference type="AlphaFoldDB" id="A0A516GAC7"/>
<dbReference type="GO" id="GO:0016301">
    <property type="term" value="F:kinase activity"/>
    <property type="evidence" value="ECO:0007669"/>
    <property type="project" value="InterPro"/>
</dbReference>
<dbReference type="InterPro" id="IPR017438">
    <property type="entry name" value="ATP-NAD_kinase_N"/>
</dbReference>
<dbReference type="Pfam" id="PF19279">
    <property type="entry name" value="YegS_C"/>
    <property type="match status" value="1"/>
</dbReference>
<dbReference type="OrthoDB" id="4840954at2"/>
<dbReference type="Pfam" id="PF00781">
    <property type="entry name" value="DAGK_cat"/>
    <property type="match status" value="1"/>
</dbReference>
<dbReference type="InterPro" id="IPR001206">
    <property type="entry name" value="Diacylglycerol_kinase_cat_dom"/>
</dbReference>
<gene>
    <name evidence="2" type="ORF">FNH13_09150</name>
</gene>
<keyword evidence="3" id="KW-1185">Reference proteome</keyword>